<dbReference type="Pfam" id="PF07286">
    <property type="entry name" value="D-Glu_cyclase"/>
    <property type="match status" value="1"/>
</dbReference>
<dbReference type="PANTHER" id="PTHR32022:SF10">
    <property type="entry name" value="D-GLUTAMATE CYCLASE, MITOCHONDRIAL"/>
    <property type="match status" value="1"/>
</dbReference>
<evidence type="ECO:0000256" key="1">
    <source>
        <dbReference type="ARBA" id="ARBA00007896"/>
    </source>
</evidence>
<comment type="similarity">
    <text evidence="1">Belongs to the D-glutamate cyclase family.</text>
</comment>
<sequence length="271" mass="29369">MTLIEAFKTAREVRLAARSGAFRGSTTGQCDQYIQANLIIVPSKYAKDFRGLCQRNPVSCPLLAESPAPGDPTFPEVAKDCDVRKDAPGYNIYVNGKATQIDVPNIDSLWTEDSVAFLIGCSFSFEGTLATAGLIPRHTELGINVPMYRTKAALMPSGVFGGNMVVSMRPYRGEEVEKVRDLTRPFSRTHGEPVAWGWSAVKALGITDIHTADFGDAPVFREGEVPVFWACGVTPQLSVMSSPDVKGTVIGHAPGKMICLDLKCADILEQQ</sequence>
<name>D5KY42_9TREE</name>
<dbReference type="Gene3D" id="3.40.1640.10">
    <property type="entry name" value="PSTPO5379-like"/>
    <property type="match status" value="1"/>
</dbReference>
<keyword evidence="2" id="KW-0456">Lyase</keyword>
<dbReference type="InterPro" id="IPR009906">
    <property type="entry name" value="D-Glu_cyclase"/>
</dbReference>
<dbReference type="GO" id="GO:0006536">
    <property type="term" value="P:glutamate metabolic process"/>
    <property type="evidence" value="ECO:0007669"/>
    <property type="project" value="TreeGrafter"/>
</dbReference>
<dbReference type="AlphaFoldDB" id="D5KY42"/>
<dbReference type="SUPFAM" id="SSF160920">
    <property type="entry name" value="PSTPO5379-like"/>
    <property type="match status" value="1"/>
</dbReference>
<dbReference type="FunFam" id="3.30.2040.10:FF:000001">
    <property type="entry name" value="D-glutamate cyclase, mitochondrial"/>
    <property type="match status" value="1"/>
</dbReference>
<dbReference type="GO" id="GO:0047820">
    <property type="term" value="F:D-glutamate cyclase activity"/>
    <property type="evidence" value="ECO:0007669"/>
    <property type="project" value="TreeGrafter"/>
</dbReference>
<accession>D5KY42</accession>
<dbReference type="InterPro" id="IPR038021">
    <property type="entry name" value="Putative_hydro-lyase"/>
</dbReference>
<dbReference type="EMBL" id="GU723642">
    <property type="protein sequence ID" value="ADE10087.1"/>
    <property type="molecule type" value="mRNA"/>
</dbReference>
<dbReference type="Gene3D" id="3.30.2040.10">
    <property type="entry name" value="PSTPO5379-like domain"/>
    <property type="match status" value="1"/>
</dbReference>
<proteinExistence type="evidence at transcript level"/>
<dbReference type="PANTHER" id="PTHR32022">
    <property type="entry name" value="D-GLUTAMATE CYCLASE, MITOCHONDRIAL"/>
    <property type="match status" value="1"/>
</dbReference>
<evidence type="ECO:0000256" key="2">
    <source>
        <dbReference type="ARBA" id="ARBA00023239"/>
    </source>
</evidence>
<evidence type="ECO:0000313" key="3">
    <source>
        <dbReference type="EMBL" id="ADE10087.1"/>
    </source>
</evidence>
<organism evidence="3">
    <name type="scientific">Tremella fuciformis</name>
    <dbReference type="NCBI Taxonomy" id="64657"/>
    <lineage>
        <taxon>Eukaryota</taxon>
        <taxon>Fungi</taxon>
        <taxon>Dikarya</taxon>
        <taxon>Basidiomycota</taxon>
        <taxon>Agaricomycotina</taxon>
        <taxon>Tremellomycetes</taxon>
        <taxon>Tremellales</taxon>
        <taxon>Tremellaceae</taxon>
        <taxon>Tremella</taxon>
    </lineage>
</organism>
<reference evidence="3" key="1">
    <citation type="submission" date="2010-02" db="EMBL/GenBank/DDBJ databases">
        <authorList>
            <person name="Xie B."/>
            <person name="Huang X."/>
            <person name="Deng Y."/>
        </authorList>
    </citation>
    <scope>NUCLEOTIDE SEQUENCE</scope>
</reference>
<dbReference type="InterPro" id="IPR016938">
    <property type="entry name" value="UPF0317"/>
</dbReference>
<protein>
    <submittedName>
        <fullName evidence="3">DUF1445</fullName>
    </submittedName>
</protein>
<dbReference type="PIRSF" id="PIRSF029755">
    <property type="entry name" value="UCP029755"/>
    <property type="match status" value="1"/>
</dbReference>